<dbReference type="SMART" id="SM00448">
    <property type="entry name" value="REC"/>
    <property type="match status" value="1"/>
</dbReference>
<dbReference type="SUPFAM" id="SSF52172">
    <property type="entry name" value="CheY-like"/>
    <property type="match status" value="1"/>
</dbReference>
<dbReference type="OrthoDB" id="9780153at2"/>
<feature type="modified residue" description="4-aspartylphosphate" evidence="3">
    <location>
        <position position="55"/>
    </location>
</feature>
<dbReference type="PROSITE" id="PS50043">
    <property type="entry name" value="HTH_LUXR_2"/>
    <property type="match status" value="1"/>
</dbReference>
<dbReference type="PROSITE" id="PS00622">
    <property type="entry name" value="HTH_LUXR_1"/>
    <property type="match status" value="1"/>
</dbReference>
<evidence type="ECO:0000256" key="1">
    <source>
        <dbReference type="ARBA" id="ARBA00022553"/>
    </source>
</evidence>
<feature type="domain" description="HTH luxR-type" evidence="4">
    <location>
        <begin position="141"/>
        <end position="206"/>
    </location>
</feature>
<dbReference type="SMART" id="SM00421">
    <property type="entry name" value="HTH_LUXR"/>
    <property type="match status" value="1"/>
</dbReference>
<reference evidence="6 7" key="1">
    <citation type="submission" date="2017-01" db="EMBL/GenBank/DDBJ databases">
        <title>Genome Analysis of Deinococcus marmoris KOPRI26562.</title>
        <authorList>
            <person name="Kim J.H."/>
            <person name="Oh H.-M."/>
        </authorList>
    </citation>
    <scope>NUCLEOTIDE SEQUENCE [LARGE SCALE GENOMIC DNA]</scope>
    <source>
        <strain evidence="6 7">KOPRI26562</strain>
    </source>
</reference>
<dbReference type="PANTHER" id="PTHR43214">
    <property type="entry name" value="TWO-COMPONENT RESPONSE REGULATOR"/>
    <property type="match status" value="1"/>
</dbReference>
<dbReference type="GO" id="GO:0000160">
    <property type="term" value="P:phosphorelay signal transduction system"/>
    <property type="evidence" value="ECO:0007669"/>
    <property type="project" value="InterPro"/>
</dbReference>
<dbReference type="Gene3D" id="3.40.50.2300">
    <property type="match status" value="1"/>
</dbReference>
<evidence type="ECO:0000259" key="5">
    <source>
        <dbReference type="PROSITE" id="PS50110"/>
    </source>
</evidence>
<feature type="domain" description="Response regulatory" evidence="5">
    <location>
        <begin position="4"/>
        <end position="120"/>
    </location>
</feature>
<keyword evidence="7" id="KW-1185">Reference proteome</keyword>
<sequence length="208" mass="23324">MTITLAIVDDQPLMRFGLRSLFETDDDFEVIGEAGSGLEALELIQRLKPDVVLMDIQMPELDGVKTTARLHELGLDSRVLILTTFDTENYVLDGIRAGAKGYLLKDVRPQELFDVVRRVAAGEVFIQPSVASKYLHLLTTRQQELEHLSPRELDTLRLLAKGLSNKQIARDLEISESTVKNHVKSLLSKMQVRNRTEAALNAGKWTGE</sequence>
<proteinExistence type="predicted"/>
<dbReference type="GO" id="GO:0003677">
    <property type="term" value="F:DNA binding"/>
    <property type="evidence" value="ECO:0007669"/>
    <property type="project" value="UniProtKB-KW"/>
</dbReference>
<name>A0A1U7NRZ7_9DEIO</name>
<evidence type="ECO:0000256" key="2">
    <source>
        <dbReference type="ARBA" id="ARBA00023125"/>
    </source>
</evidence>
<keyword evidence="1 3" id="KW-0597">Phosphoprotein</keyword>
<evidence type="ECO:0000313" key="6">
    <source>
        <dbReference type="EMBL" id="OLV15694.1"/>
    </source>
</evidence>
<dbReference type="RefSeq" id="WP_075836819.1">
    <property type="nucleotide sequence ID" value="NZ_MSTI01000166.1"/>
</dbReference>
<organism evidence="6 7">
    <name type="scientific">Deinococcus marmoris</name>
    <dbReference type="NCBI Taxonomy" id="249408"/>
    <lineage>
        <taxon>Bacteria</taxon>
        <taxon>Thermotogati</taxon>
        <taxon>Deinococcota</taxon>
        <taxon>Deinococci</taxon>
        <taxon>Deinococcales</taxon>
        <taxon>Deinococcaceae</taxon>
        <taxon>Deinococcus</taxon>
    </lineage>
</organism>
<dbReference type="InterPro" id="IPR001789">
    <property type="entry name" value="Sig_transdc_resp-reg_receiver"/>
</dbReference>
<dbReference type="EMBL" id="MSTI01000166">
    <property type="protein sequence ID" value="OLV15694.1"/>
    <property type="molecule type" value="Genomic_DNA"/>
</dbReference>
<dbReference type="Pfam" id="PF00196">
    <property type="entry name" value="GerE"/>
    <property type="match status" value="1"/>
</dbReference>
<dbReference type="Proteomes" id="UP000186607">
    <property type="component" value="Unassembled WGS sequence"/>
</dbReference>
<keyword evidence="2" id="KW-0238">DNA-binding</keyword>
<dbReference type="InterPro" id="IPR016032">
    <property type="entry name" value="Sig_transdc_resp-reg_C-effctor"/>
</dbReference>
<evidence type="ECO:0000313" key="7">
    <source>
        <dbReference type="Proteomes" id="UP000186607"/>
    </source>
</evidence>
<protein>
    <submittedName>
        <fullName evidence="6">Two-component system response regulator</fullName>
    </submittedName>
</protein>
<dbReference type="STRING" id="249408.BOO71_0014122"/>
<evidence type="ECO:0000259" key="4">
    <source>
        <dbReference type="PROSITE" id="PS50043"/>
    </source>
</evidence>
<dbReference type="InterPro" id="IPR058245">
    <property type="entry name" value="NreC/VraR/RcsB-like_REC"/>
</dbReference>
<accession>A0A1U7NRZ7</accession>
<dbReference type="InterPro" id="IPR000792">
    <property type="entry name" value="Tscrpt_reg_LuxR_C"/>
</dbReference>
<dbReference type="InterPro" id="IPR039420">
    <property type="entry name" value="WalR-like"/>
</dbReference>
<dbReference type="CDD" id="cd06170">
    <property type="entry name" value="LuxR_C_like"/>
    <property type="match status" value="1"/>
</dbReference>
<dbReference type="CDD" id="cd17535">
    <property type="entry name" value="REC_NarL-like"/>
    <property type="match status" value="1"/>
</dbReference>
<gene>
    <name evidence="6" type="ORF">BOO71_0014122</name>
</gene>
<dbReference type="PANTHER" id="PTHR43214:SF43">
    <property type="entry name" value="TWO-COMPONENT RESPONSE REGULATOR"/>
    <property type="match status" value="1"/>
</dbReference>
<dbReference type="PROSITE" id="PS50110">
    <property type="entry name" value="RESPONSE_REGULATORY"/>
    <property type="match status" value="1"/>
</dbReference>
<dbReference type="SUPFAM" id="SSF46894">
    <property type="entry name" value="C-terminal effector domain of the bipartite response regulators"/>
    <property type="match status" value="1"/>
</dbReference>
<dbReference type="Pfam" id="PF00072">
    <property type="entry name" value="Response_reg"/>
    <property type="match status" value="1"/>
</dbReference>
<evidence type="ECO:0000256" key="3">
    <source>
        <dbReference type="PROSITE-ProRule" id="PRU00169"/>
    </source>
</evidence>
<dbReference type="GO" id="GO:0006355">
    <property type="term" value="P:regulation of DNA-templated transcription"/>
    <property type="evidence" value="ECO:0007669"/>
    <property type="project" value="InterPro"/>
</dbReference>
<dbReference type="AlphaFoldDB" id="A0A1U7NRZ7"/>
<comment type="caution">
    <text evidence="6">The sequence shown here is derived from an EMBL/GenBank/DDBJ whole genome shotgun (WGS) entry which is preliminary data.</text>
</comment>
<dbReference type="InterPro" id="IPR011006">
    <property type="entry name" value="CheY-like_superfamily"/>
</dbReference>
<dbReference type="PRINTS" id="PR00038">
    <property type="entry name" value="HTHLUXR"/>
</dbReference>